<protein>
    <submittedName>
        <fullName evidence="4">Nucleoside hydrolase</fullName>
        <ecNumber evidence="4">3.2.2.-</ecNumber>
    </submittedName>
</protein>
<keyword evidence="2 4" id="KW-0326">Glycosidase</keyword>
<dbReference type="GO" id="GO:0016798">
    <property type="term" value="F:hydrolase activity, acting on glycosyl bonds"/>
    <property type="evidence" value="ECO:0007669"/>
    <property type="project" value="UniProtKB-KW"/>
</dbReference>
<keyword evidence="1 4" id="KW-0378">Hydrolase</keyword>
<dbReference type="InterPro" id="IPR036452">
    <property type="entry name" value="Ribo_hydro-like"/>
</dbReference>
<organism evidence="4 5">
    <name type="scientific">Virgibacillus kekensis</name>
    <dbReference type="NCBI Taxonomy" id="202261"/>
    <lineage>
        <taxon>Bacteria</taxon>
        <taxon>Bacillati</taxon>
        <taxon>Bacillota</taxon>
        <taxon>Bacilli</taxon>
        <taxon>Bacillales</taxon>
        <taxon>Bacillaceae</taxon>
        <taxon>Virgibacillus</taxon>
    </lineage>
</organism>
<evidence type="ECO:0000313" key="4">
    <source>
        <dbReference type="EMBL" id="MFC4559721.1"/>
    </source>
</evidence>
<dbReference type="EC" id="3.2.2.-" evidence="4"/>
<dbReference type="PANTHER" id="PTHR12304">
    <property type="entry name" value="INOSINE-URIDINE PREFERRING NUCLEOSIDE HYDROLASE"/>
    <property type="match status" value="1"/>
</dbReference>
<dbReference type="InterPro" id="IPR023186">
    <property type="entry name" value="IUNH"/>
</dbReference>
<dbReference type="Pfam" id="PF01156">
    <property type="entry name" value="IU_nuc_hydro"/>
    <property type="match status" value="1"/>
</dbReference>
<keyword evidence="5" id="KW-1185">Reference proteome</keyword>
<evidence type="ECO:0000259" key="3">
    <source>
        <dbReference type="Pfam" id="PF01156"/>
    </source>
</evidence>
<sequence>MAKKILLFCDPGIDDSIAIMYAMLDPDIELVGIVTSYGNVTKDQATANAAYIVQLADRFDIPIIPGASQPVREEGSVFYPGIHGEEGIGPIKPPGNMQYYTYPFDTIRLIIERFRNELIIVDTGRSTSLATAFNLFPNEMNMVQSFYIMGGAFFIPGNVTPLAEANFYGDPASTNVVFKFAHNLTIVPLNATQSAILTPEIVEAISANQNNIYASMIEPIFEHYYAFYKERNPELEGAPIHDVVPIILVKNPSIAEYTYLDPNVIETTDAKGMSYVDIRPSSKPGEIRIAIELDYEAFIEEFRKVMLPEGS</sequence>
<dbReference type="Gene3D" id="3.90.245.10">
    <property type="entry name" value="Ribonucleoside hydrolase-like"/>
    <property type="match status" value="1"/>
</dbReference>
<reference evidence="5" key="1">
    <citation type="journal article" date="2019" name="Int. J. Syst. Evol. Microbiol.">
        <title>The Global Catalogue of Microorganisms (GCM) 10K type strain sequencing project: providing services to taxonomists for standard genome sequencing and annotation.</title>
        <authorList>
            <consortium name="The Broad Institute Genomics Platform"/>
            <consortium name="The Broad Institute Genome Sequencing Center for Infectious Disease"/>
            <person name="Wu L."/>
            <person name="Ma J."/>
        </authorList>
    </citation>
    <scope>NUCLEOTIDE SEQUENCE [LARGE SCALE GENOMIC DNA]</scope>
    <source>
        <strain evidence="5">CGMCC 4.7426</strain>
    </source>
</reference>
<dbReference type="Proteomes" id="UP001595989">
    <property type="component" value="Unassembled WGS sequence"/>
</dbReference>
<comment type="caution">
    <text evidence="4">The sequence shown here is derived from an EMBL/GenBank/DDBJ whole genome shotgun (WGS) entry which is preliminary data.</text>
</comment>
<evidence type="ECO:0000256" key="1">
    <source>
        <dbReference type="ARBA" id="ARBA00022801"/>
    </source>
</evidence>
<dbReference type="InterPro" id="IPR001910">
    <property type="entry name" value="Inosine/uridine_hydrolase_dom"/>
</dbReference>
<accession>A0ABV9DLT3</accession>
<evidence type="ECO:0000313" key="5">
    <source>
        <dbReference type="Proteomes" id="UP001595989"/>
    </source>
</evidence>
<dbReference type="EMBL" id="JBHSFU010000011">
    <property type="protein sequence ID" value="MFC4559721.1"/>
    <property type="molecule type" value="Genomic_DNA"/>
</dbReference>
<evidence type="ECO:0000256" key="2">
    <source>
        <dbReference type="ARBA" id="ARBA00023295"/>
    </source>
</evidence>
<dbReference type="RefSeq" id="WP_390298853.1">
    <property type="nucleotide sequence ID" value="NZ_JBHSFU010000011.1"/>
</dbReference>
<dbReference type="CDD" id="cd00455">
    <property type="entry name" value="nuc_hydro"/>
    <property type="match status" value="1"/>
</dbReference>
<proteinExistence type="predicted"/>
<dbReference type="PANTHER" id="PTHR12304:SF4">
    <property type="entry name" value="URIDINE NUCLEOSIDASE"/>
    <property type="match status" value="1"/>
</dbReference>
<feature type="domain" description="Inosine/uridine-preferring nucleoside hydrolase" evidence="3">
    <location>
        <begin position="5"/>
        <end position="299"/>
    </location>
</feature>
<gene>
    <name evidence="4" type="ORF">ACFO3D_16160</name>
</gene>
<dbReference type="SUPFAM" id="SSF53590">
    <property type="entry name" value="Nucleoside hydrolase"/>
    <property type="match status" value="1"/>
</dbReference>
<name>A0ABV9DLT3_9BACI</name>